<dbReference type="Proteomes" id="UP000056502">
    <property type="component" value="Chromosome I"/>
</dbReference>
<dbReference type="EMBL" id="CP012603">
    <property type="protein sequence ID" value="ALE41261.1"/>
    <property type="molecule type" value="Genomic_DNA"/>
</dbReference>
<evidence type="ECO:0000313" key="2">
    <source>
        <dbReference type="Proteomes" id="UP000056502"/>
    </source>
</evidence>
<evidence type="ECO:0000313" key="1">
    <source>
        <dbReference type="EMBL" id="ALE41261.1"/>
    </source>
</evidence>
<name>A0A0M3TMQ8_LEPIR</name>
<reference evidence="1 2" key="1">
    <citation type="journal article" date="2015" name="Genome Announc.">
        <title>Whole-Genome Sequence of Leptospira interrogans Serovar Hardjo Subtype Hardjoprajitno Strain Norma, Isolated from Cattle in a Leptospirosis Outbreak in Brazil.</title>
        <authorList>
            <person name="Cosate M.R."/>
            <person name="Soares S.C."/>
            <person name="Mendes T.A."/>
            <person name="Raittz R.T."/>
            <person name="Moreira E.C."/>
            <person name="Leite R."/>
            <person name="Fernandes G.R."/>
            <person name="Haddad J.P."/>
            <person name="Ortega J.M."/>
        </authorList>
    </citation>
    <scope>NUCLEOTIDE SEQUENCE [LARGE SCALE GENOMIC DNA]</scope>
    <source>
        <strain evidence="1 2">Norma</strain>
    </source>
</reference>
<sequence length="37" mass="4483">MIEKGGIHILLFYWTMSFIQIKDSENPMQEKFFTVFI</sequence>
<protein>
    <submittedName>
        <fullName evidence="1">Uncharacterized protein</fullName>
    </submittedName>
</protein>
<proteinExistence type="predicted"/>
<accession>A0A0M3TMQ8</accession>
<gene>
    <name evidence="1" type="ORF">G436_4124</name>
</gene>
<dbReference type="AlphaFoldDB" id="A0A0M3TMQ8"/>
<organism evidence="1">
    <name type="scientific">Leptospira interrogans serovar Hardjo str. Norma</name>
    <dbReference type="NCBI Taxonomy" id="1279460"/>
    <lineage>
        <taxon>Bacteria</taxon>
        <taxon>Pseudomonadati</taxon>
        <taxon>Spirochaetota</taxon>
        <taxon>Spirochaetia</taxon>
        <taxon>Leptospirales</taxon>
        <taxon>Leptospiraceae</taxon>
        <taxon>Leptospira</taxon>
    </lineage>
</organism>